<protein>
    <submittedName>
        <fullName evidence="3">ThiF family adenylyltransferase</fullName>
    </submittedName>
</protein>
<organism evidence="3 4">
    <name type="scientific">Archangium lansingense</name>
    <dbReference type="NCBI Taxonomy" id="2995310"/>
    <lineage>
        <taxon>Bacteria</taxon>
        <taxon>Pseudomonadati</taxon>
        <taxon>Myxococcota</taxon>
        <taxon>Myxococcia</taxon>
        <taxon>Myxococcales</taxon>
        <taxon>Cystobacterineae</taxon>
        <taxon>Archangiaceae</taxon>
        <taxon>Archangium</taxon>
    </lineage>
</organism>
<dbReference type="Pfam" id="PF26398">
    <property type="entry name" value="Cap2_linker"/>
    <property type="match status" value="1"/>
</dbReference>
<name>A0ABT3ZXU3_9BACT</name>
<dbReference type="SUPFAM" id="SSF69572">
    <property type="entry name" value="Activating enzymes of the ubiquitin-like proteins"/>
    <property type="match status" value="1"/>
</dbReference>
<proteinExistence type="predicted"/>
<evidence type="ECO:0000259" key="2">
    <source>
        <dbReference type="Pfam" id="PF26398"/>
    </source>
</evidence>
<dbReference type="PANTHER" id="PTHR43267">
    <property type="entry name" value="TRNA THREONYLCARBAMOYLADENOSINE DEHYDRATASE"/>
    <property type="match status" value="1"/>
</dbReference>
<comment type="caution">
    <text evidence="3">The sequence shown here is derived from an EMBL/GenBank/DDBJ whole genome shotgun (WGS) entry which is preliminary data.</text>
</comment>
<dbReference type="Pfam" id="PF00899">
    <property type="entry name" value="ThiF"/>
    <property type="match status" value="1"/>
</dbReference>
<feature type="domain" description="THIF-type NAD/FAD binding fold" evidence="1">
    <location>
        <begin position="372"/>
        <end position="474"/>
    </location>
</feature>
<evidence type="ECO:0000259" key="1">
    <source>
        <dbReference type="Pfam" id="PF00899"/>
    </source>
</evidence>
<sequence>MRGAPALTDELRVGRRALDGVAGVELLAEVLWAPQEQCWVLPLRLRADTSGSSIPEWTDWYVLIDEHYPWGRIDILPSKKGSIEDTHPHQRLNRPGSAARPWREGRLCLQTGLASLGLRARPEEPRSAETRLSWHVASAREWLETAARGQLLAPGHAFELPDLPTGGNPQVVFRETAQSLGTWTASTEPRGWVELSPVPGNSRLLAVKAFSSLDGRRVFSPEWGDLLRAGPRRNRIRVPWMRCDSLPVLQPYAPPTTWPELEEVLRSQRLDLRKELQAFASRLRDGKRHLCLIGFPIPEKVGQPDLRMHWWALRLPMFAHGNVAPRGYRRNERAYWLHDQTQLFKHSLPLNWLRTDNWAPEDLRSRGAMPEPLRNSWVLLLGAGALGSAMAELLVRGGISRLVIMDGEVLEAGNLVRHTLDVMDVRCSKAHALARRLRNLNPDLQVHAIPEPLDEQTARSNWLVSRCETILDCTASDEVLEVLGRHTWDRPHLFFSASFGVGARRLLCFSATGSSFPSGEFWKRAGAWIQQENEELRRTSLPREGLGCWHPVFPARADDVALAAAIAVKALVRATATRPDARLDVYEREEHEDSFRGVTHVSPVEAHASP</sequence>
<reference evidence="3 4" key="1">
    <citation type="submission" date="2022-11" db="EMBL/GenBank/DDBJ databases">
        <title>Minimal conservation of predation-associated metabolite biosynthetic gene clusters underscores biosynthetic potential of Myxococcota including descriptions for ten novel species: Archangium lansinium sp. nov., Myxococcus landrumus sp. nov., Nannocystis bai.</title>
        <authorList>
            <person name="Ahearne A."/>
            <person name="Stevens C."/>
            <person name="Phillips K."/>
        </authorList>
    </citation>
    <scope>NUCLEOTIDE SEQUENCE [LARGE SCALE GENOMIC DNA]</scope>
    <source>
        <strain evidence="3 4">MIWBW</strain>
    </source>
</reference>
<evidence type="ECO:0000313" key="3">
    <source>
        <dbReference type="EMBL" id="MCY1074220.1"/>
    </source>
</evidence>
<feature type="domain" description="Cap2 central linker" evidence="2">
    <location>
        <begin position="149"/>
        <end position="358"/>
    </location>
</feature>
<keyword evidence="3" id="KW-0548">Nucleotidyltransferase</keyword>
<dbReference type="EMBL" id="JAPNKA010000001">
    <property type="protein sequence ID" value="MCY1074220.1"/>
    <property type="molecule type" value="Genomic_DNA"/>
</dbReference>
<dbReference type="PANTHER" id="PTHR43267:SF1">
    <property type="entry name" value="TRNA THREONYLCARBAMOYLADENOSINE DEHYDRATASE"/>
    <property type="match status" value="1"/>
</dbReference>
<dbReference type="InterPro" id="IPR035985">
    <property type="entry name" value="Ubiquitin-activating_enz"/>
</dbReference>
<accession>A0ABT3ZXU3</accession>
<keyword evidence="4" id="KW-1185">Reference proteome</keyword>
<dbReference type="InterPro" id="IPR045886">
    <property type="entry name" value="ThiF/MoeB/HesA"/>
</dbReference>
<dbReference type="InterPro" id="IPR000594">
    <property type="entry name" value="ThiF_NAD_FAD-bd"/>
</dbReference>
<dbReference type="Gene3D" id="3.40.50.720">
    <property type="entry name" value="NAD(P)-binding Rossmann-like Domain"/>
    <property type="match status" value="1"/>
</dbReference>
<dbReference type="RefSeq" id="WP_267533197.1">
    <property type="nucleotide sequence ID" value="NZ_JAPNKA010000001.1"/>
</dbReference>
<keyword evidence="3" id="KW-0808">Transferase</keyword>
<evidence type="ECO:0000313" key="4">
    <source>
        <dbReference type="Proteomes" id="UP001207654"/>
    </source>
</evidence>
<dbReference type="GO" id="GO:0016779">
    <property type="term" value="F:nucleotidyltransferase activity"/>
    <property type="evidence" value="ECO:0007669"/>
    <property type="project" value="UniProtKB-KW"/>
</dbReference>
<dbReference type="Proteomes" id="UP001207654">
    <property type="component" value="Unassembled WGS sequence"/>
</dbReference>
<gene>
    <name evidence="3" type="ORF">OV287_06950</name>
</gene>
<dbReference type="InterPro" id="IPR058964">
    <property type="entry name" value="Cap2_linker"/>
</dbReference>